<reference evidence="3 4" key="1">
    <citation type="submission" date="2021-03" db="EMBL/GenBank/DDBJ databases">
        <title>Sequencing the genomes of 1000 actinobacteria strains.</title>
        <authorList>
            <person name="Klenk H.-P."/>
        </authorList>
    </citation>
    <scope>NUCLEOTIDE SEQUENCE [LARGE SCALE GENOMIC DNA]</scope>
    <source>
        <strain evidence="3 4">DSM 18824</strain>
    </source>
</reference>
<evidence type="ECO:0000313" key="3">
    <source>
        <dbReference type="EMBL" id="MBP2349779.1"/>
    </source>
</evidence>
<keyword evidence="4" id="KW-1185">Reference proteome</keyword>
<accession>A0ABS4UDX9</accession>
<dbReference type="EMBL" id="JAGINT010000001">
    <property type="protein sequence ID" value="MBP2349779.1"/>
    <property type="molecule type" value="Genomic_DNA"/>
</dbReference>
<dbReference type="RefSeq" id="WP_209692903.1">
    <property type="nucleotide sequence ID" value="NZ_BAAAVU010000029.1"/>
</dbReference>
<evidence type="ECO:0000313" key="4">
    <source>
        <dbReference type="Proteomes" id="UP000755585"/>
    </source>
</evidence>
<dbReference type="PANTHER" id="PTHR34002">
    <property type="entry name" value="BLR1656 PROTEIN"/>
    <property type="match status" value="1"/>
</dbReference>
<protein>
    <recommendedName>
        <fullName evidence="5">Glycosyl hydrolase family 12</fullName>
    </recommendedName>
</protein>
<keyword evidence="2" id="KW-0326">Glycosidase</keyword>
<keyword evidence="2" id="KW-0624">Polysaccharide degradation</keyword>
<sequence>MAVRFPRRRLLLVAAAVLMVGALVAVPIVRTNQHSPAETAIAATGPSSSCPNPSFVTTSRDNQGAGQDFGPYYLHNNMWNNHNGVYTMSVCDYGNWYEDVTQPKPGDNGVQAYPNVHKDYDNVPLTRIRSATFAATTPGDCPGCVYDVAFDVWIGDGLDNELMIWTDNSGQVPGGDKVGTVSFGGFTYDVWHQDGYTAYVSQVTQKSGTMPLADFFTDVVNRGWAPKATTWQVDYGVEIVSTAGHTRRFTFTDFAIQEG</sequence>
<dbReference type="InterPro" id="IPR013319">
    <property type="entry name" value="GH11/12"/>
</dbReference>
<gene>
    <name evidence="3" type="ORF">JOF29_000862</name>
</gene>
<evidence type="ECO:0000256" key="2">
    <source>
        <dbReference type="RuleBase" id="RU361163"/>
    </source>
</evidence>
<dbReference type="Gene3D" id="2.60.120.180">
    <property type="match status" value="1"/>
</dbReference>
<dbReference type="Proteomes" id="UP000755585">
    <property type="component" value="Unassembled WGS sequence"/>
</dbReference>
<organism evidence="3 4">
    <name type="scientific">Kribbella aluminosa</name>
    <dbReference type="NCBI Taxonomy" id="416017"/>
    <lineage>
        <taxon>Bacteria</taxon>
        <taxon>Bacillati</taxon>
        <taxon>Actinomycetota</taxon>
        <taxon>Actinomycetes</taxon>
        <taxon>Propionibacteriales</taxon>
        <taxon>Kribbellaceae</taxon>
        <taxon>Kribbella</taxon>
    </lineage>
</organism>
<evidence type="ECO:0000256" key="1">
    <source>
        <dbReference type="ARBA" id="ARBA00005519"/>
    </source>
</evidence>
<dbReference type="PANTHER" id="PTHR34002:SF9">
    <property type="entry name" value="XYLOGLUCAN-SPECIFIC ENDO-BETA-1,4-GLUCANASE A"/>
    <property type="match status" value="1"/>
</dbReference>
<comment type="caution">
    <text evidence="3">The sequence shown here is derived from an EMBL/GenBank/DDBJ whole genome shotgun (WGS) entry which is preliminary data.</text>
</comment>
<dbReference type="SUPFAM" id="SSF49899">
    <property type="entry name" value="Concanavalin A-like lectins/glucanases"/>
    <property type="match status" value="1"/>
</dbReference>
<dbReference type="InterPro" id="IPR013320">
    <property type="entry name" value="ConA-like_dom_sf"/>
</dbReference>
<keyword evidence="2" id="KW-0119">Carbohydrate metabolism</keyword>
<evidence type="ECO:0008006" key="5">
    <source>
        <dbReference type="Google" id="ProtNLM"/>
    </source>
</evidence>
<comment type="similarity">
    <text evidence="1 2">Belongs to the glycosyl hydrolase 12 (cellulase H) family.</text>
</comment>
<dbReference type="InterPro" id="IPR002594">
    <property type="entry name" value="GH12"/>
</dbReference>
<keyword evidence="2" id="KW-0378">Hydrolase</keyword>
<name>A0ABS4UDX9_9ACTN</name>
<dbReference type="Pfam" id="PF01670">
    <property type="entry name" value="Glyco_hydro_12"/>
    <property type="match status" value="1"/>
</dbReference>
<proteinExistence type="inferred from homology"/>